<reference evidence="1 2" key="1">
    <citation type="submission" date="2022-05" db="EMBL/GenBank/DDBJ databases">
        <title>Luteimonas sp. SX5, whole genome shotgun sequencing project.</title>
        <authorList>
            <person name="Zhao G."/>
            <person name="Shen L."/>
        </authorList>
    </citation>
    <scope>NUCLEOTIDE SEQUENCE [LARGE SCALE GENOMIC DNA]</scope>
    <source>
        <strain evidence="1 2">SX5</strain>
    </source>
</reference>
<dbReference type="NCBIfam" id="TIGR03696">
    <property type="entry name" value="Rhs_assc_core"/>
    <property type="match status" value="1"/>
</dbReference>
<gene>
    <name evidence="1" type="ORF">M2650_03485</name>
</gene>
<dbReference type="Gene3D" id="2.180.10.10">
    <property type="entry name" value="RHS repeat-associated core"/>
    <property type="match status" value="1"/>
</dbReference>
<evidence type="ECO:0000313" key="2">
    <source>
        <dbReference type="Proteomes" id="UP001431217"/>
    </source>
</evidence>
<dbReference type="PANTHER" id="PTHR32305:SF15">
    <property type="entry name" value="PROTEIN RHSA-RELATED"/>
    <property type="match status" value="1"/>
</dbReference>
<dbReference type="InterPro" id="IPR050708">
    <property type="entry name" value="T6SS_VgrG/RHS"/>
</dbReference>
<proteinExistence type="predicted"/>
<organism evidence="1 2">
    <name type="scientific">Luteimonas galliterrae</name>
    <dbReference type="NCBI Taxonomy" id="2940486"/>
    <lineage>
        <taxon>Bacteria</taxon>
        <taxon>Pseudomonadati</taxon>
        <taxon>Pseudomonadota</taxon>
        <taxon>Gammaproteobacteria</taxon>
        <taxon>Lysobacterales</taxon>
        <taxon>Lysobacteraceae</taxon>
        <taxon>Luteimonas</taxon>
    </lineage>
</organism>
<keyword evidence="2" id="KW-1185">Reference proteome</keyword>
<protein>
    <submittedName>
        <fullName evidence="1">RHS repeat-associated core domain-containing protein</fullName>
    </submittedName>
</protein>
<name>A0ABT0MFS5_9GAMM</name>
<dbReference type="PRINTS" id="PR00394">
    <property type="entry name" value="RHSPROTEIN"/>
</dbReference>
<dbReference type="InterPro" id="IPR031325">
    <property type="entry name" value="RHS_repeat"/>
</dbReference>
<sequence>MKPIQTDNYSVPFISPSNKLTAITGPRAKTFMHNANGHITSVGATTYTYDAFNRLSSATKDGIQTTYWVNALGQRTYKSQGAPKAKGFVYGLDGQLAAEYDWNGPGWTHYLRLGGEPIAMVRGSQLTFLHNDHLGRPELATNAAKAPVWRASNYAFDRTVTLDSIGGLNLGFPGQYFDAETGNWYNLNRTFVPGLGRYLETDPIGLAGGLNTYAYVGGNPVNFVDPLGLVCISNRAKSAISGAAGAGAGAAVTTKNPWATAIMTVVGGISGYALGDAGGSAATGGVAAGFSPGGGKFSPRAAAIGAATGGLAGAESSALVAGSMGAIEGAANAPRAINPTGWNAVAGPALRGVAGGAVGYGASELAESAVDAFNSRFGDCSCEK</sequence>
<dbReference type="RefSeq" id="WP_249471216.1">
    <property type="nucleotide sequence ID" value="NZ_JAMBEP010000001.1"/>
</dbReference>
<dbReference type="PANTHER" id="PTHR32305">
    <property type="match status" value="1"/>
</dbReference>
<dbReference type="InterPro" id="IPR022385">
    <property type="entry name" value="Rhs_assc_core"/>
</dbReference>
<dbReference type="Pfam" id="PF05593">
    <property type="entry name" value="RHS_repeat"/>
    <property type="match status" value="1"/>
</dbReference>
<evidence type="ECO:0000313" key="1">
    <source>
        <dbReference type="EMBL" id="MCL1633706.1"/>
    </source>
</evidence>
<dbReference type="Proteomes" id="UP001431217">
    <property type="component" value="Unassembled WGS sequence"/>
</dbReference>
<comment type="caution">
    <text evidence="1">The sequence shown here is derived from an EMBL/GenBank/DDBJ whole genome shotgun (WGS) entry which is preliminary data.</text>
</comment>
<accession>A0ABT0MFS5</accession>
<dbReference type="EMBL" id="JAMBEP010000001">
    <property type="protein sequence ID" value="MCL1633706.1"/>
    <property type="molecule type" value="Genomic_DNA"/>
</dbReference>